<evidence type="ECO:0000313" key="6">
    <source>
        <dbReference type="EMBL" id="MYM00121.1"/>
    </source>
</evidence>
<sequence>MAPKAGLALLAPIALALSPAIAQDSAPAPVPGATPAPAPAPVDYAYVAITVPQGTITLALDRTHAPITTANFLKYVDTRRLDGATFYRAMHLDWGDENAGLLQGGLQGVKVLPPIAHEPTNVTGLSHKAGTISMARFAPGSATADFTIMIGDLTSLDAKPGSDNPDTRAGFAAFGHVVSGMDVVMQVWNAPLSPTKGEGVMRGQILEPPVKIISARRTSAPTATP</sequence>
<keyword evidence="7" id="KW-1185">Reference proteome</keyword>
<evidence type="ECO:0000256" key="4">
    <source>
        <dbReference type="SAM" id="SignalP"/>
    </source>
</evidence>
<dbReference type="Pfam" id="PF00160">
    <property type="entry name" value="Pro_isomerase"/>
    <property type="match status" value="1"/>
</dbReference>
<dbReference type="EMBL" id="WVTD01000029">
    <property type="protein sequence ID" value="MYM00121.1"/>
    <property type="molecule type" value="Genomic_DNA"/>
</dbReference>
<keyword evidence="4" id="KW-0732">Signal</keyword>
<proteinExistence type="predicted"/>
<dbReference type="Proteomes" id="UP000465810">
    <property type="component" value="Unassembled WGS sequence"/>
</dbReference>
<keyword evidence="3 6" id="KW-0413">Isomerase</keyword>
<dbReference type="SUPFAM" id="SSF50891">
    <property type="entry name" value="Cyclophilin-like"/>
    <property type="match status" value="1"/>
</dbReference>
<accession>A0A7X4K9D2</accession>
<gene>
    <name evidence="6" type="ORF">GR702_20400</name>
</gene>
<organism evidence="6 7">
    <name type="scientific">Novosphingobium silvae</name>
    <dbReference type="NCBI Taxonomy" id="2692619"/>
    <lineage>
        <taxon>Bacteria</taxon>
        <taxon>Pseudomonadati</taxon>
        <taxon>Pseudomonadota</taxon>
        <taxon>Alphaproteobacteria</taxon>
        <taxon>Sphingomonadales</taxon>
        <taxon>Sphingomonadaceae</taxon>
        <taxon>Novosphingobium</taxon>
    </lineage>
</organism>
<evidence type="ECO:0000256" key="1">
    <source>
        <dbReference type="ARBA" id="ARBA00013194"/>
    </source>
</evidence>
<dbReference type="RefSeq" id="WP_160987393.1">
    <property type="nucleotide sequence ID" value="NZ_WVTD01000029.1"/>
</dbReference>
<evidence type="ECO:0000256" key="3">
    <source>
        <dbReference type="ARBA" id="ARBA00023235"/>
    </source>
</evidence>
<keyword evidence="2" id="KW-0697">Rotamase</keyword>
<dbReference type="PROSITE" id="PS50072">
    <property type="entry name" value="CSA_PPIASE_2"/>
    <property type="match status" value="1"/>
</dbReference>
<dbReference type="Gene3D" id="2.40.100.10">
    <property type="entry name" value="Cyclophilin-like"/>
    <property type="match status" value="1"/>
</dbReference>
<reference evidence="6 7" key="1">
    <citation type="submission" date="2019-12" db="EMBL/GenBank/DDBJ databases">
        <authorList>
            <person name="Feng G."/>
            <person name="Zhu H."/>
        </authorList>
    </citation>
    <scope>NUCLEOTIDE SEQUENCE [LARGE SCALE GENOMIC DNA]</scope>
    <source>
        <strain evidence="6 7">FGD1</strain>
    </source>
</reference>
<dbReference type="PANTHER" id="PTHR43246">
    <property type="entry name" value="PEPTIDYL-PROLYL CIS-TRANS ISOMERASE CYP38, CHLOROPLASTIC"/>
    <property type="match status" value="1"/>
</dbReference>
<dbReference type="AlphaFoldDB" id="A0A7X4K9D2"/>
<feature type="domain" description="PPIase cyclophilin-type" evidence="5">
    <location>
        <begin position="52"/>
        <end position="220"/>
    </location>
</feature>
<name>A0A7X4K9D2_9SPHN</name>
<protein>
    <recommendedName>
        <fullName evidence="1">peptidylprolyl isomerase</fullName>
        <ecNumber evidence="1">5.2.1.8</ecNumber>
    </recommendedName>
</protein>
<comment type="caution">
    <text evidence="6">The sequence shown here is derived from an EMBL/GenBank/DDBJ whole genome shotgun (WGS) entry which is preliminary data.</text>
</comment>
<dbReference type="InterPro" id="IPR044665">
    <property type="entry name" value="E_coli_cyclophilin_A-like"/>
</dbReference>
<dbReference type="EC" id="5.2.1.8" evidence="1"/>
<dbReference type="GO" id="GO:0003755">
    <property type="term" value="F:peptidyl-prolyl cis-trans isomerase activity"/>
    <property type="evidence" value="ECO:0007669"/>
    <property type="project" value="UniProtKB-KW"/>
</dbReference>
<evidence type="ECO:0000256" key="2">
    <source>
        <dbReference type="ARBA" id="ARBA00023110"/>
    </source>
</evidence>
<dbReference type="InterPro" id="IPR002130">
    <property type="entry name" value="Cyclophilin-type_PPIase_dom"/>
</dbReference>
<feature type="chain" id="PRO_5030879494" description="peptidylprolyl isomerase" evidence="4">
    <location>
        <begin position="23"/>
        <end position="225"/>
    </location>
</feature>
<dbReference type="InterPro" id="IPR029000">
    <property type="entry name" value="Cyclophilin-like_dom_sf"/>
</dbReference>
<feature type="signal peptide" evidence="4">
    <location>
        <begin position="1"/>
        <end position="22"/>
    </location>
</feature>
<evidence type="ECO:0000313" key="7">
    <source>
        <dbReference type="Proteomes" id="UP000465810"/>
    </source>
</evidence>
<evidence type="ECO:0000259" key="5">
    <source>
        <dbReference type="PROSITE" id="PS50072"/>
    </source>
</evidence>